<dbReference type="OrthoDB" id="3477286at2759"/>
<dbReference type="Pfam" id="PF06985">
    <property type="entry name" value="HET"/>
    <property type="match status" value="1"/>
</dbReference>
<dbReference type="AlphaFoldDB" id="A0A9P9FNG1"/>
<keyword evidence="3" id="KW-1185">Reference proteome</keyword>
<dbReference type="InterPro" id="IPR052895">
    <property type="entry name" value="HetReg/Transcr_Mod"/>
</dbReference>
<dbReference type="InterPro" id="IPR010730">
    <property type="entry name" value="HET"/>
</dbReference>
<dbReference type="EMBL" id="JAGMUV010000003">
    <property type="protein sequence ID" value="KAH7166382.1"/>
    <property type="molecule type" value="Genomic_DNA"/>
</dbReference>
<accession>A0A9P9FNG1</accession>
<feature type="domain" description="Heterokaryon incompatibility" evidence="1">
    <location>
        <begin position="105"/>
        <end position="244"/>
    </location>
</feature>
<comment type="caution">
    <text evidence="2">The sequence shown here is derived from an EMBL/GenBank/DDBJ whole genome shotgun (WGS) entry which is preliminary data.</text>
</comment>
<proteinExistence type="predicted"/>
<organism evidence="2 3">
    <name type="scientific">Dactylonectria macrodidyma</name>
    <dbReference type="NCBI Taxonomy" id="307937"/>
    <lineage>
        <taxon>Eukaryota</taxon>
        <taxon>Fungi</taxon>
        <taxon>Dikarya</taxon>
        <taxon>Ascomycota</taxon>
        <taxon>Pezizomycotina</taxon>
        <taxon>Sordariomycetes</taxon>
        <taxon>Hypocreomycetidae</taxon>
        <taxon>Hypocreales</taxon>
        <taxon>Nectriaceae</taxon>
        <taxon>Dactylonectria</taxon>
    </lineage>
</organism>
<evidence type="ECO:0000313" key="2">
    <source>
        <dbReference type="EMBL" id="KAH7166382.1"/>
    </source>
</evidence>
<dbReference type="PANTHER" id="PTHR24148">
    <property type="entry name" value="ANKYRIN REPEAT DOMAIN-CONTAINING PROTEIN 39 HOMOLOG-RELATED"/>
    <property type="match status" value="1"/>
</dbReference>
<reference evidence="2" key="1">
    <citation type="journal article" date="2021" name="Nat. Commun.">
        <title>Genetic determinants of endophytism in the Arabidopsis root mycobiome.</title>
        <authorList>
            <person name="Mesny F."/>
            <person name="Miyauchi S."/>
            <person name="Thiergart T."/>
            <person name="Pickel B."/>
            <person name="Atanasova L."/>
            <person name="Karlsson M."/>
            <person name="Huettel B."/>
            <person name="Barry K.W."/>
            <person name="Haridas S."/>
            <person name="Chen C."/>
            <person name="Bauer D."/>
            <person name="Andreopoulos W."/>
            <person name="Pangilinan J."/>
            <person name="LaButti K."/>
            <person name="Riley R."/>
            <person name="Lipzen A."/>
            <person name="Clum A."/>
            <person name="Drula E."/>
            <person name="Henrissat B."/>
            <person name="Kohler A."/>
            <person name="Grigoriev I.V."/>
            <person name="Martin F.M."/>
            <person name="Hacquard S."/>
        </authorList>
    </citation>
    <scope>NUCLEOTIDE SEQUENCE</scope>
    <source>
        <strain evidence="2">MPI-CAGE-AT-0147</strain>
    </source>
</reference>
<evidence type="ECO:0000259" key="1">
    <source>
        <dbReference type="Pfam" id="PF06985"/>
    </source>
</evidence>
<sequence length="381" mass="44740">MSAYIWRVFDLAWGFKLPDFGLRFRFPIARSYFLSFGCWLHVKSHDIQRHATPASSHGEQFEYLPLDSNQIRLFVLHPGLDTDLVSGNVEHTGSWGRYGKNYRAYEALSYVWGDLGDSTTILVDDRTIKVTKSLDAALRRLRHRDKPRILWVDYICINQGDVLERNQQVAKMGSIYHQADCVLIWLGLATPNSSMGMEMLRYFAHEERPQTLPLWQTKPQSLVLQGLQDVMSRPWFKRMWVVQEVGRSQRAVLMCGSDCVEWESTNFIIVRRFVRMIKFAEILPEWTQLGFDVVDMRPLLEMLDFQDMDHFSKSWGKCERAAPDLLDLAHSMRYKQCLDPRDKIFGLWGLIDHLYDWEDFKLDYNMSVKEVYDEVARVSFK</sequence>
<gene>
    <name evidence="2" type="ORF">EDB81DRAFT_284851</name>
</gene>
<name>A0A9P9FNG1_9HYPO</name>
<evidence type="ECO:0000313" key="3">
    <source>
        <dbReference type="Proteomes" id="UP000738349"/>
    </source>
</evidence>
<dbReference type="PANTHER" id="PTHR24148:SF64">
    <property type="entry name" value="HETEROKARYON INCOMPATIBILITY DOMAIN-CONTAINING PROTEIN"/>
    <property type="match status" value="1"/>
</dbReference>
<dbReference type="Proteomes" id="UP000738349">
    <property type="component" value="Unassembled WGS sequence"/>
</dbReference>
<protein>
    <submittedName>
        <fullName evidence="2">Heterokaryon incompatibility protein-domain-containing protein</fullName>
    </submittedName>
</protein>